<evidence type="ECO:0000256" key="1">
    <source>
        <dbReference type="SAM" id="SignalP"/>
    </source>
</evidence>
<gene>
    <name evidence="2" type="ORF">PMEA_00016126</name>
</gene>
<feature type="signal peptide" evidence="1">
    <location>
        <begin position="1"/>
        <end position="18"/>
    </location>
</feature>
<dbReference type="EMBL" id="CALNXJ010000029">
    <property type="protein sequence ID" value="CAH3134819.1"/>
    <property type="molecule type" value="Genomic_DNA"/>
</dbReference>
<keyword evidence="3" id="KW-1185">Reference proteome</keyword>
<dbReference type="AlphaFoldDB" id="A0AAU9X381"/>
<evidence type="ECO:0000313" key="2">
    <source>
        <dbReference type="EMBL" id="CAH3134819.1"/>
    </source>
</evidence>
<protein>
    <recommendedName>
        <fullName evidence="4">ShKT domain-containing protein</fullName>
    </recommendedName>
</protein>
<dbReference type="Proteomes" id="UP001159428">
    <property type="component" value="Unassembled WGS sequence"/>
</dbReference>
<name>A0AAU9X381_9CNID</name>
<evidence type="ECO:0008006" key="4">
    <source>
        <dbReference type="Google" id="ProtNLM"/>
    </source>
</evidence>
<feature type="chain" id="PRO_5043673014" description="ShKT domain-containing protein" evidence="1">
    <location>
        <begin position="19"/>
        <end position="87"/>
    </location>
</feature>
<keyword evidence="1" id="KW-0732">Signal</keyword>
<comment type="caution">
    <text evidence="2">The sequence shown here is derived from an EMBL/GenBank/DDBJ whole genome shotgun (WGS) entry which is preliminary data.</text>
</comment>
<reference evidence="2 3" key="1">
    <citation type="submission" date="2022-05" db="EMBL/GenBank/DDBJ databases">
        <authorList>
            <consortium name="Genoscope - CEA"/>
            <person name="William W."/>
        </authorList>
    </citation>
    <scope>NUCLEOTIDE SEQUENCE [LARGE SCALE GENOMIC DNA]</scope>
</reference>
<proteinExistence type="predicted"/>
<evidence type="ECO:0000313" key="3">
    <source>
        <dbReference type="Proteomes" id="UP001159428"/>
    </source>
</evidence>
<sequence>MKFLACLTLTTLVSLIVAVPFPREDFTRELGKSGHYDKAVPHEEKRAPSCRNAAGEIYCQLEVYYEDSCFYQPGIMKQNCRRMCGFC</sequence>
<organism evidence="2 3">
    <name type="scientific">Pocillopora meandrina</name>
    <dbReference type="NCBI Taxonomy" id="46732"/>
    <lineage>
        <taxon>Eukaryota</taxon>
        <taxon>Metazoa</taxon>
        <taxon>Cnidaria</taxon>
        <taxon>Anthozoa</taxon>
        <taxon>Hexacorallia</taxon>
        <taxon>Scleractinia</taxon>
        <taxon>Astrocoeniina</taxon>
        <taxon>Pocilloporidae</taxon>
        <taxon>Pocillopora</taxon>
    </lineage>
</organism>
<accession>A0AAU9X381</accession>